<sequence>MRHLRTPGTYAPVIPMRSEEFCVSTKKPCQTTATPTEKS</sequence>
<reference evidence="1 2" key="1">
    <citation type="submission" date="2013-07" db="EMBL/GenBank/DDBJ databases">
        <title>Genome sequence of Salmonella bongori N268-08 - a rare clinical isolate.</title>
        <authorList>
            <person name="Marti R."/>
            <person name="Hagens S."/>
            <person name="Loessner M.J."/>
            <person name="Klumpp J."/>
        </authorList>
    </citation>
    <scope>NUCLEOTIDE SEQUENCE [LARGE SCALE GENOMIC DNA]</scope>
    <source>
        <strain evidence="1 2">N268-08</strain>
    </source>
</reference>
<proteinExistence type="predicted"/>
<dbReference type="Proteomes" id="UP000015042">
    <property type="component" value="Chromosome"/>
</dbReference>
<accession>S5N4M9</accession>
<dbReference type="AlphaFoldDB" id="S5N4M9"/>
<dbReference type="EMBL" id="CP006608">
    <property type="protein sequence ID" value="AGR57410.1"/>
    <property type="molecule type" value="Genomic_DNA"/>
</dbReference>
<evidence type="ECO:0000313" key="1">
    <source>
        <dbReference type="EMBL" id="AGR57410.1"/>
    </source>
</evidence>
<evidence type="ECO:0000313" key="2">
    <source>
        <dbReference type="Proteomes" id="UP000015042"/>
    </source>
</evidence>
<organism evidence="1 2">
    <name type="scientific">Salmonella bongori N268-08</name>
    <dbReference type="NCBI Taxonomy" id="1197719"/>
    <lineage>
        <taxon>Bacteria</taxon>
        <taxon>Pseudomonadati</taxon>
        <taxon>Pseudomonadota</taxon>
        <taxon>Gammaproteobacteria</taxon>
        <taxon>Enterobacterales</taxon>
        <taxon>Enterobacteriaceae</taxon>
        <taxon>Salmonella</taxon>
    </lineage>
</organism>
<name>S5N4M9_SALBN</name>
<gene>
    <name evidence="1" type="ORF">A464_224</name>
</gene>
<dbReference type="HOGENOM" id="CLU_3316519_0_0_6"/>
<protein>
    <submittedName>
        <fullName evidence="1">Uncharacterized protein</fullName>
    </submittedName>
</protein>
<dbReference type="KEGG" id="sbz:A464_224"/>
<dbReference type="PATRIC" id="fig|1197719.3.peg.223"/>